<evidence type="ECO:0000256" key="2">
    <source>
        <dbReference type="ARBA" id="ARBA00005466"/>
    </source>
</evidence>
<keyword evidence="5" id="KW-0560">Oxidoreductase</keyword>
<dbReference type="Gene3D" id="3.40.462.20">
    <property type="match status" value="1"/>
</dbReference>
<keyword evidence="4" id="KW-0274">FAD</keyword>
<evidence type="ECO:0000256" key="5">
    <source>
        <dbReference type="ARBA" id="ARBA00023002"/>
    </source>
</evidence>
<evidence type="ECO:0000256" key="4">
    <source>
        <dbReference type="ARBA" id="ARBA00022827"/>
    </source>
</evidence>
<reference evidence="6" key="1">
    <citation type="journal article" date="2019" name="Emerg. Microbes Infect.">
        <title>Comprehensive subspecies identification of 175 nontuberculous mycobacteria species based on 7547 genomic profiles.</title>
        <authorList>
            <person name="Matsumoto Y."/>
            <person name="Kinjo T."/>
            <person name="Motooka D."/>
            <person name="Nabeya D."/>
            <person name="Jung N."/>
            <person name="Uechi K."/>
            <person name="Horii T."/>
            <person name="Iida T."/>
            <person name="Fujita J."/>
            <person name="Nakamura S."/>
        </authorList>
    </citation>
    <scope>NUCLEOTIDE SEQUENCE [LARGE SCALE GENOMIC DNA]</scope>
    <source>
        <strain evidence="6">JCM 13671</strain>
    </source>
</reference>
<dbReference type="GO" id="GO:0071949">
    <property type="term" value="F:FAD binding"/>
    <property type="evidence" value="ECO:0007669"/>
    <property type="project" value="InterPro"/>
</dbReference>
<dbReference type="AlphaFoldDB" id="A0A7I7XZN4"/>
<dbReference type="PROSITE" id="PS51387">
    <property type="entry name" value="FAD_PCMH"/>
    <property type="match status" value="1"/>
</dbReference>
<comment type="cofactor">
    <cofactor evidence="1">
        <name>FAD</name>
        <dbReference type="ChEBI" id="CHEBI:57692"/>
    </cofactor>
</comment>
<name>A0A7I7XZN4_9MYCO</name>
<dbReference type="InterPro" id="IPR016167">
    <property type="entry name" value="FAD-bd_PCMH_sub1"/>
</dbReference>
<reference evidence="6" key="2">
    <citation type="submission" date="2020-02" db="EMBL/GenBank/DDBJ databases">
        <authorList>
            <person name="Matsumoto Y."/>
            <person name="Motooka D."/>
            <person name="Nakamura S."/>
        </authorList>
    </citation>
    <scope>NUCLEOTIDE SEQUENCE</scope>
    <source>
        <strain evidence="6">JCM 13671</strain>
    </source>
</reference>
<evidence type="ECO:0000313" key="7">
    <source>
        <dbReference type="Proteomes" id="UP000466931"/>
    </source>
</evidence>
<dbReference type="Gene3D" id="3.30.465.10">
    <property type="match status" value="1"/>
</dbReference>
<dbReference type="EMBL" id="AP022612">
    <property type="protein sequence ID" value="BBZ34769.1"/>
    <property type="molecule type" value="Genomic_DNA"/>
</dbReference>
<dbReference type="InterPro" id="IPR016166">
    <property type="entry name" value="FAD-bd_PCMH"/>
</dbReference>
<dbReference type="OrthoDB" id="545125at2"/>
<dbReference type="Proteomes" id="UP000466931">
    <property type="component" value="Chromosome"/>
</dbReference>
<evidence type="ECO:0000256" key="3">
    <source>
        <dbReference type="ARBA" id="ARBA00022630"/>
    </source>
</evidence>
<dbReference type="SUPFAM" id="SSF56176">
    <property type="entry name" value="FAD-binding/transporter-associated domain-like"/>
    <property type="match status" value="1"/>
</dbReference>
<proteinExistence type="inferred from homology"/>
<dbReference type="RefSeq" id="WP_085148627.1">
    <property type="nucleotide sequence ID" value="NZ_AP022612.1"/>
</dbReference>
<evidence type="ECO:0000256" key="1">
    <source>
        <dbReference type="ARBA" id="ARBA00001974"/>
    </source>
</evidence>
<dbReference type="InterPro" id="IPR006093">
    <property type="entry name" value="Oxy_OxRdtase_FAD_BS"/>
</dbReference>
<dbReference type="InterPro" id="IPR006094">
    <property type="entry name" value="Oxid_FAD_bind_N"/>
</dbReference>
<dbReference type="Pfam" id="PF01565">
    <property type="entry name" value="FAD_binding_4"/>
    <property type="match status" value="1"/>
</dbReference>
<dbReference type="InterPro" id="IPR036318">
    <property type="entry name" value="FAD-bd_PCMH-like_sf"/>
</dbReference>
<dbReference type="InterPro" id="IPR016169">
    <property type="entry name" value="FAD-bd_PCMH_sub2"/>
</dbReference>
<comment type="similarity">
    <text evidence="2">Belongs to the oxygen-dependent FAD-linked oxidoreductase family.</text>
</comment>
<protein>
    <submittedName>
        <fullName evidence="6">FAD-linked oxidase</fullName>
    </submittedName>
</protein>
<dbReference type="PANTHER" id="PTHR42973">
    <property type="entry name" value="BINDING OXIDOREDUCTASE, PUTATIVE (AFU_ORTHOLOGUE AFUA_1G17690)-RELATED"/>
    <property type="match status" value="1"/>
</dbReference>
<keyword evidence="7" id="KW-1185">Reference proteome</keyword>
<keyword evidence="3" id="KW-0285">Flavoprotein</keyword>
<dbReference type="InterPro" id="IPR050416">
    <property type="entry name" value="FAD-linked_Oxidoreductase"/>
</dbReference>
<accession>A0A7I7XZN4</accession>
<dbReference type="Gene3D" id="3.30.43.10">
    <property type="entry name" value="Uridine Diphospho-n-acetylenolpyruvylglucosamine Reductase, domain 2"/>
    <property type="match status" value="1"/>
</dbReference>
<evidence type="ECO:0000313" key="6">
    <source>
        <dbReference type="EMBL" id="BBZ34769.1"/>
    </source>
</evidence>
<dbReference type="PROSITE" id="PS00862">
    <property type="entry name" value="OX2_COVAL_FAD"/>
    <property type="match status" value="1"/>
</dbReference>
<sequence>MTLTSVTDDALADDLRTRVAGTVAVPGDPDYQRIQPWNVAVPVTPRAAVFVESAQDVAEVMRFAARQGLKVVVQSTGHGALPVGQDAIMVLTGELTSCTVDALNRYARVGAGVRWQQVIDAATPYGLAPLCGSSPGVGVVGFLTGGGIGPLVRSVGASSDYIRAFELVTGTGEILRVTPEEHSDLFWGVRGSKATLGIVTEVEFDLLPIPQFYGGALYFDGTDAAAVLHQWRRWCADLPQTVTTSVALLQLPDAPDVPPPLAGRFTIAVRYVALGDTEEAQRLLMPMREAANPLIDAVSVMPYAAIAAVHADPVDPMPTHENHALLRELPAEAVDALLAVAGPDAGSMQVIVELRQLGGAFAQTPPHRSALCHRDAAFTLTTIGAAVPEIAEPGAAHAAAVVASVGQWSTGGQLPNFAPAADAARLARCYDEDTLYQLAALGERYDPAGVLRTGQVARYPL</sequence>
<organism evidence="6 7">
    <name type="scientific">Mycolicibacterium confluentis</name>
    <dbReference type="NCBI Taxonomy" id="28047"/>
    <lineage>
        <taxon>Bacteria</taxon>
        <taxon>Bacillati</taxon>
        <taxon>Actinomycetota</taxon>
        <taxon>Actinomycetes</taxon>
        <taxon>Mycobacteriales</taxon>
        <taxon>Mycobacteriaceae</taxon>
        <taxon>Mycolicibacterium</taxon>
    </lineage>
</organism>
<dbReference type="PANTHER" id="PTHR42973:SF39">
    <property type="entry name" value="FAD-BINDING PCMH-TYPE DOMAIN-CONTAINING PROTEIN"/>
    <property type="match status" value="1"/>
</dbReference>
<dbReference type="GO" id="GO:0016491">
    <property type="term" value="F:oxidoreductase activity"/>
    <property type="evidence" value="ECO:0007669"/>
    <property type="project" value="UniProtKB-KW"/>
</dbReference>
<gene>
    <name evidence="6" type="ORF">MCNF_33740</name>
</gene>